<comment type="caution">
    <text evidence="2">The sequence shown here is derived from an EMBL/GenBank/DDBJ whole genome shotgun (WGS) entry which is preliminary data.</text>
</comment>
<dbReference type="EMBL" id="JAMZEB010000001">
    <property type="protein sequence ID" value="MCP2353237.1"/>
    <property type="molecule type" value="Genomic_DNA"/>
</dbReference>
<accession>A0A9X2G5Z9</accession>
<proteinExistence type="predicted"/>
<organism evidence="2 3">
    <name type="scientific">Nonomuraea thailandensis</name>
    <dbReference type="NCBI Taxonomy" id="1188745"/>
    <lineage>
        <taxon>Bacteria</taxon>
        <taxon>Bacillati</taxon>
        <taxon>Actinomycetota</taxon>
        <taxon>Actinomycetes</taxon>
        <taxon>Streptosporangiales</taxon>
        <taxon>Streptosporangiaceae</taxon>
        <taxon>Nonomuraea</taxon>
    </lineage>
</organism>
<protein>
    <submittedName>
        <fullName evidence="2">Uncharacterized protein</fullName>
    </submittedName>
</protein>
<dbReference type="Proteomes" id="UP001139648">
    <property type="component" value="Unassembled WGS sequence"/>
</dbReference>
<dbReference type="AlphaFoldDB" id="A0A9X2G5Z9"/>
<sequence length="60" mass="6180">MGAAFRIAVPVMAGGPLLLPEYRGTTAGRPDLVSVVLVGSTSPEKPGPPKPCPKRAPNWA</sequence>
<keyword evidence="3" id="KW-1185">Reference proteome</keyword>
<evidence type="ECO:0000313" key="2">
    <source>
        <dbReference type="EMBL" id="MCP2353237.1"/>
    </source>
</evidence>
<evidence type="ECO:0000313" key="3">
    <source>
        <dbReference type="Proteomes" id="UP001139648"/>
    </source>
</evidence>
<feature type="region of interest" description="Disordered" evidence="1">
    <location>
        <begin position="39"/>
        <end position="60"/>
    </location>
</feature>
<reference evidence="2" key="1">
    <citation type="submission" date="2022-06" db="EMBL/GenBank/DDBJ databases">
        <title>Sequencing the genomes of 1000 actinobacteria strains.</title>
        <authorList>
            <person name="Klenk H.-P."/>
        </authorList>
    </citation>
    <scope>NUCLEOTIDE SEQUENCE</scope>
    <source>
        <strain evidence="2">DSM 46694</strain>
    </source>
</reference>
<evidence type="ECO:0000256" key="1">
    <source>
        <dbReference type="SAM" id="MobiDB-lite"/>
    </source>
</evidence>
<name>A0A9X2G5Z9_9ACTN</name>
<gene>
    <name evidence="2" type="ORF">HD597_000257</name>
</gene>
<dbReference type="RefSeq" id="WP_253740364.1">
    <property type="nucleotide sequence ID" value="NZ_BAABKA010000052.1"/>
</dbReference>